<gene>
    <name evidence="2" type="ORF">GLP15_2192</name>
</gene>
<organism evidence="2 3">
    <name type="scientific">Giardia intestinalis (strain P15)</name>
    <name type="common">Giardia lamblia</name>
    <dbReference type="NCBI Taxonomy" id="658858"/>
    <lineage>
        <taxon>Eukaryota</taxon>
        <taxon>Metamonada</taxon>
        <taxon>Diplomonadida</taxon>
        <taxon>Hexamitidae</taxon>
        <taxon>Giardiinae</taxon>
        <taxon>Giardia</taxon>
    </lineage>
</organism>
<accession>E1F6V9</accession>
<evidence type="ECO:0000313" key="2">
    <source>
        <dbReference type="EMBL" id="EFO61781.1"/>
    </source>
</evidence>
<dbReference type="EMBL" id="ACVC01000209">
    <property type="protein sequence ID" value="EFO61781.1"/>
    <property type="molecule type" value="Genomic_DNA"/>
</dbReference>
<comment type="caution">
    <text evidence="2">The sequence shown here is derived from an EMBL/GenBank/DDBJ whole genome shotgun (WGS) entry which is preliminary data.</text>
</comment>
<protein>
    <recommendedName>
        <fullName evidence="1">Deoxynucleoside kinase domain-containing protein</fullName>
    </recommendedName>
</protein>
<dbReference type="VEuPathDB" id="GiardiaDB:GLP15_2192"/>
<dbReference type="InterPro" id="IPR027417">
    <property type="entry name" value="P-loop_NTPase"/>
</dbReference>
<name>E1F6V9_GIAIA</name>
<dbReference type="Pfam" id="PF01712">
    <property type="entry name" value="dNK"/>
    <property type="match status" value="1"/>
</dbReference>
<dbReference type="Proteomes" id="UP000008974">
    <property type="component" value="Unassembled WGS sequence"/>
</dbReference>
<dbReference type="SUPFAM" id="SSF52540">
    <property type="entry name" value="P-loop containing nucleoside triphosphate hydrolases"/>
    <property type="match status" value="1"/>
</dbReference>
<evidence type="ECO:0000313" key="3">
    <source>
        <dbReference type="Proteomes" id="UP000008974"/>
    </source>
</evidence>
<dbReference type="Gene3D" id="3.40.50.300">
    <property type="entry name" value="P-loop containing nucleotide triphosphate hydrolases"/>
    <property type="match status" value="1"/>
</dbReference>
<evidence type="ECO:0000259" key="1">
    <source>
        <dbReference type="Pfam" id="PF01712"/>
    </source>
</evidence>
<reference evidence="2 3" key="1">
    <citation type="journal article" date="2010" name="BMC Genomics">
        <title>Genome analysis and comparative genomics of a Giardia intestinalis assemblage E isolate.</title>
        <authorList>
            <person name="Jerlstrom-Hultqvist J."/>
            <person name="Franzen O."/>
            <person name="Ankarklev J."/>
            <person name="Xu F."/>
            <person name="Nohynkova E."/>
            <person name="Andersson J.O."/>
            <person name="Svard S.G."/>
            <person name="Andersson B."/>
        </authorList>
    </citation>
    <scope>NUCLEOTIDE SEQUENCE [LARGE SCALE GENOMIC DNA]</scope>
    <source>
        <strain evidence="2 3">P15</strain>
    </source>
</reference>
<dbReference type="AlphaFoldDB" id="E1F6V9"/>
<dbReference type="OrthoDB" id="567086at2759"/>
<feature type="domain" description="Deoxynucleoside kinase" evidence="1">
    <location>
        <begin position="65"/>
        <end position="140"/>
    </location>
</feature>
<sequence>MSQYYESQNQPAEELLVDEKRPRWSVEDFLESVDIELNMHDETIEKLSNLHPRAIPPAIIDPRIIVVDGPIDAGKSTFCKHLRKYLIDEGFNAIIIEEAVADKDFGRDGGITLEEYYKNPKELAFPFQEQVVHALGRQLLPCRFAEGYTCYHDLWPTFVPGDGCRWPRPTREILGPHLQARTPAA</sequence>
<proteinExistence type="predicted"/>
<dbReference type="InterPro" id="IPR031314">
    <property type="entry name" value="DNK_dom"/>
</dbReference>